<organism evidence="2 3">
    <name type="scientific">Nocardiopsis gilva YIM 90087</name>
    <dbReference type="NCBI Taxonomy" id="1235441"/>
    <lineage>
        <taxon>Bacteria</taxon>
        <taxon>Bacillati</taxon>
        <taxon>Actinomycetota</taxon>
        <taxon>Actinomycetes</taxon>
        <taxon>Streptosporangiales</taxon>
        <taxon>Nocardiopsidaceae</taxon>
        <taxon>Nocardiopsis</taxon>
    </lineage>
</organism>
<dbReference type="KEGG" id="ngv:CDO52_09270"/>
<reference evidence="2 3" key="1">
    <citation type="submission" date="2017-08" db="EMBL/GenBank/DDBJ databases">
        <title>The complete genome sequence of Nocardiopsis gilva YIM 90087.</title>
        <authorList>
            <person name="Yin M."/>
            <person name="Tang S."/>
        </authorList>
    </citation>
    <scope>NUCLEOTIDE SEQUENCE [LARGE SCALE GENOMIC DNA]</scope>
    <source>
        <strain evidence="2 3">YIM 90087</strain>
    </source>
</reference>
<dbReference type="RefSeq" id="WP_017617527.1">
    <property type="nucleotide sequence ID" value="NZ_ANBG01000079.1"/>
</dbReference>
<evidence type="ECO:0000256" key="1">
    <source>
        <dbReference type="SAM" id="Coils"/>
    </source>
</evidence>
<evidence type="ECO:0000313" key="3">
    <source>
        <dbReference type="Proteomes" id="UP000215005"/>
    </source>
</evidence>
<dbReference type="EMBL" id="CP022753">
    <property type="protein sequence ID" value="ASU82957.1"/>
    <property type="molecule type" value="Genomic_DNA"/>
</dbReference>
<proteinExistence type="predicted"/>
<evidence type="ECO:0000313" key="2">
    <source>
        <dbReference type="EMBL" id="ASU82957.1"/>
    </source>
</evidence>
<feature type="coiled-coil region" evidence="1">
    <location>
        <begin position="335"/>
        <end position="390"/>
    </location>
</feature>
<dbReference type="OrthoDB" id="3246562at2"/>
<dbReference type="AlphaFoldDB" id="A0A223S4E8"/>
<protein>
    <submittedName>
        <fullName evidence="2">Uncharacterized protein</fullName>
    </submittedName>
</protein>
<gene>
    <name evidence="2" type="ORF">CDO52_09270</name>
</gene>
<keyword evidence="1" id="KW-0175">Coiled coil</keyword>
<keyword evidence="3" id="KW-1185">Reference proteome</keyword>
<name>A0A223S4E8_9ACTN</name>
<dbReference type="Proteomes" id="UP000215005">
    <property type="component" value="Chromosome"/>
</dbReference>
<accession>A0A223S4E8</accession>
<sequence length="594" mass="67000">MSLVYRSIVTVPQDHDVIATTSAVLSEWLSKRGTAGARVDFTRSGAYELSKRSRAMVLRHENRDEDITFLRLTTESDKPDGVWRTTVTAVHDPQRLDHRYIWIDMTVDPRPGISGSERLDIAPPDAVRMLLDEVPGFDGGHPLPAVPHIVRGKDDRAVQELLDSINDPARRLAIVISGTPEDMTVAGWCETMGSVLARSTGMCAGYILDAAAHEAVGRILPRGFDVPPGGVRTFLPRVDLNDPSDSLRHPRMSAQTLDTARDGDRVRAWVSLALARSVRDNALEFPLPPALHDIDALLNEEEIDAFIHDAEDDPTVPSRPSPVAASSDQQANEFIDMLRARLADKSHEANRLSAEAKRLGTRLTEQIKENERLTAELTELTEESDADREALHAARHEIAWLRRRLREEGLYRLAGEAAPPDPRRRPPHKVEDLLERITDGSNFPHLYFTIEDRDTVRELTGSRKENLWVARAWEALLALDDYARFKLEHPTSGLNFHGYLREPPDGYRAIPVRRLASRESDHVRNREKLSEKRVFKVPTEVDPSGEVPMFAHIKLDTEYGICPRLYFYPHLGPQTTNRIYIGYLGRHLPVQRTN</sequence>